<protein>
    <submittedName>
        <fullName evidence="2">Conjugal transfer protein TraF</fullName>
    </submittedName>
</protein>
<feature type="chain" id="PRO_5027086655" evidence="1">
    <location>
        <begin position="22"/>
        <end position="347"/>
    </location>
</feature>
<dbReference type="NCBIfam" id="NF033709">
    <property type="entry name" value="PorV_fam"/>
    <property type="match status" value="1"/>
</dbReference>
<accession>A0A6L3ZF15</accession>
<dbReference type="OrthoDB" id="9807473at2"/>
<dbReference type="EMBL" id="WBVQ01000002">
    <property type="protein sequence ID" value="KAB2816074.1"/>
    <property type="molecule type" value="Genomic_DNA"/>
</dbReference>
<dbReference type="Gene3D" id="2.40.160.60">
    <property type="entry name" value="Outer membrane protein transport protein (OMPP1/FadL/TodX)"/>
    <property type="match status" value="1"/>
</dbReference>
<evidence type="ECO:0000313" key="2">
    <source>
        <dbReference type="EMBL" id="KAB2816074.1"/>
    </source>
</evidence>
<feature type="signal peptide" evidence="1">
    <location>
        <begin position="1"/>
        <end position="21"/>
    </location>
</feature>
<organism evidence="2 3">
    <name type="scientific">Phaeocystidibacter marisrubri</name>
    <dbReference type="NCBI Taxonomy" id="1577780"/>
    <lineage>
        <taxon>Bacteria</taxon>
        <taxon>Pseudomonadati</taxon>
        <taxon>Bacteroidota</taxon>
        <taxon>Flavobacteriia</taxon>
        <taxon>Flavobacteriales</taxon>
        <taxon>Phaeocystidibacteraceae</taxon>
        <taxon>Phaeocystidibacter</taxon>
    </lineage>
</organism>
<evidence type="ECO:0000313" key="3">
    <source>
        <dbReference type="Proteomes" id="UP000484164"/>
    </source>
</evidence>
<evidence type="ECO:0000256" key="1">
    <source>
        <dbReference type="SAM" id="SignalP"/>
    </source>
</evidence>
<keyword evidence="3" id="KW-1185">Reference proteome</keyword>
<sequence>MRKSLYTTLMAATVLSTAAFGGNPQRAGSAGASELLINPWAGSAGLANSNVASVMGLEGSFMNIAGLAHNEGTEVGFANTQWLVGSGISVNAAGIAQQVGENGNLALSIQSFDYGEWDITTEDQPEGGAGTISPTSIVIGLGYAQRFTTNIYGGVNIKVYNSTISNLSATGIAVDAGVQYITETKKNERNVRLGITLKNVGPSFSYGGDGLSINLPVPQGGYSQAFNSRSADFELPTQLTLGGAYDWNIAKNIHRLTINAAFVANSFEKDNYVFGLEYGFKKWLAVRAGYRVNDNRVDGRNTTALSGPSAGVMFNAPMGKANFRFDYAYRAAQNFSGIHTIGVAVAF</sequence>
<name>A0A6L3ZF15_9FLAO</name>
<reference evidence="2 3" key="1">
    <citation type="submission" date="2019-10" db="EMBL/GenBank/DDBJ databases">
        <title>Genome sequence of Phaeocystidibacter marisrubri JCM30614 (type strain).</title>
        <authorList>
            <person name="Bowman J.P."/>
        </authorList>
    </citation>
    <scope>NUCLEOTIDE SEQUENCE [LARGE SCALE GENOMIC DNA]</scope>
    <source>
        <strain evidence="2 3">JCM 30614</strain>
    </source>
</reference>
<dbReference type="SUPFAM" id="SSF56935">
    <property type="entry name" value="Porins"/>
    <property type="match status" value="1"/>
</dbReference>
<proteinExistence type="predicted"/>
<comment type="caution">
    <text evidence="2">The sequence shown here is derived from an EMBL/GenBank/DDBJ whole genome shotgun (WGS) entry which is preliminary data.</text>
</comment>
<dbReference type="RefSeq" id="WP_151693503.1">
    <property type="nucleotide sequence ID" value="NZ_BMGX01000001.1"/>
</dbReference>
<gene>
    <name evidence="2" type="ORF">F8C82_10310</name>
</gene>
<dbReference type="Proteomes" id="UP000484164">
    <property type="component" value="Unassembled WGS sequence"/>
</dbReference>
<keyword evidence="1" id="KW-0732">Signal</keyword>
<dbReference type="AlphaFoldDB" id="A0A6L3ZF15"/>